<dbReference type="Proteomes" id="UP001296967">
    <property type="component" value="Unassembled WGS sequence"/>
</dbReference>
<comment type="caution">
    <text evidence="1">The sequence shown here is derived from an EMBL/GenBank/DDBJ whole genome shotgun (WGS) entry which is preliminary data.</text>
</comment>
<dbReference type="EMBL" id="NHSF01000021">
    <property type="protein sequence ID" value="MBK5929713.1"/>
    <property type="molecule type" value="Genomic_DNA"/>
</dbReference>
<evidence type="ECO:0000313" key="2">
    <source>
        <dbReference type="Proteomes" id="UP001296967"/>
    </source>
</evidence>
<accession>A0AAJ0XEY8</accession>
<sequence length="73" mass="8255">MPSVDVVIELSVDACQAHYEGRVEHVYTWSLDGRRVVFPATALRHVVTRDGVHGIYRLSFSSAGQFETIRRLP</sequence>
<reference evidence="1" key="1">
    <citation type="submission" date="2017-05" db="EMBL/GenBank/DDBJ databases">
        <authorList>
            <person name="Imhoff J.F."/>
            <person name="Rahn T."/>
            <person name="Kuenzel S."/>
            <person name="Neulinger S.C."/>
        </authorList>
    </citation>
    <scope>NUCLEOTIDE SEQUENCE</scope>
    <source>
        <strain evidence="1">DSM 4395</strain>
    </source>
</reference>
<dbReference type="AlphaFoldDB" id="A0AAJ0XEY8"/>
<keyword evidence="2" id="KW-1185">Reference proteome</keyword>
<dbReference type="RefSeq" id="WP_201244121.1">
    <property type="nucleotide sequence ID" value="NZ_NHSF01000021.1"/>
</dbReference>
<reference evidence="1" key="2">
    <citation type="journal article" date="2020" name="Microorganisms">
        <title>Osmotic Adaptation and Compatible Solute Biosynthesis of Phototrophic Bacteria as Revealed from Genome Analyses.</title>
        <authorList>
            <person name="Imhoff J.F."/>
            <person name="Rahn T."/>
            <person name="Kunzel S."/>
            <person name="Keller A."/>
            <person name="Neulinger S.C."/>
        </authorList>
    </citation>
    <scope>NUCLEOTIDE SEQUENCE</scope>
    <source>
        <strain evidence="1">DSM 4395</strain>
    </source>
</reference>
<proteinExistence type="predicted"/>
<dbReference type="InterPro" id="IPR021363">
    <property type="entry name" value="DUF2835"/>
</dbReference>
<name>A0AAJ0XEY8_HALSE</name>
<organism evidence="1 2">
    <name type="scientific">Halochromatium salexigens</name>
    <name type="common">Chromatium salexigens</name>
    <dbReference type="NCBI Taxonomy" id="49447"/>
    <lineage>
        <taxon>Bacteria</taxon>
        <taxon>Pseudomonadati</taxon>
        <taxon>Pseudomonadota</taxon>
        <taxon>Gammaproteobacteria</taxon>
        <taxon>Chromatiales</taxon>
        <taxon>Chromatiaceae</taxon>
        <taxon>Halochromatium</taxon>
    </lineage>
</organism>
<evidence type="ECO:0008006" key="3">
    <source>
        <dbReference type="Google" id="ProtNLM"/>
    </source>
</evidence>
<gene>
    <name evidence="1" type="ORF">CCR82_03980</name>
</gene>
<protein>
    <recommendedName>
        <fullName evidence="3">DUF2835 family protein</fullName>
    </recommendedName>
</protein>
<evidence type="ECO:0000313" key="1">
    <source>
        <dbReference type="EMBL" id="MBK5929713.1"/>
    </source>
</evidence>
<dbReference type="Pfam" id="PF11197">
    <property type="entry name" value="DUF2835"/>
    <property type="match status" value="1"/>
</dbReference>